<evidence type="ECO:0000256" key="1">
    <source>
        <dbReference type="ARBA" id="ARBA00022723"/>
    </source>
</evidence>
<dbReference type="InterPro" id="IPR011707">
    <property type="entry name" value="Cu-oxidase-like_N"/>
</dbReference>
<dbReference type="CDD" id="cd04202">
    <property type="entry name" value="CuRO_D2_2dMcoN_like"/>
    <property type="match status" value="1"/>
</dbReference>
<dbReference type="Pfam" id="PF07731">
    <property type="entry name" value="Cu-oxidase_2"/>
    <property type="match status" value="1"/>
</dbReference>
<dbReference type="InterPro" id="IPR002355">
    <property type="entry name" value="Cu_oxidase_Cu_BS"/>
</dbReference>
<dbReference type="InterPro" id="IPR001117">
    <property type="entry name" value="Cu-oxidase_2nd"/>
</dbReference>
<dbReference type="PANTHER" id="PTHR11709">
    <property type="entry name" value="MULTI-COPPER OXIDASE"/>
    <property type="match status" value="1"/>
</dbReference>
<keyword evidence="3" id="KW-0186">Copper</keyword>
<dbReference type="Pfam" id="PF00394">
    <property type="entry name" value="Cu-oxidase"/>
    <property type="match status" value="1"/>
</dbReference>
<feature type="domain" description="Plastocyanin-like" evidence="7">
    <location>
        <begin position="279"/>
        <end position="393"/>
    </location>
</feature>
<feature type="transmembrane region" description="Helical" evidence="4">
    <location>
        <begin position="46"/>
        <end position="67"/>
    </location>
</feature>
<dbReference type="PROSITE" id="PS00080">
    <property type="entry name" value="MULTICOPPER_OXIDASE2"/>
    <property type="match status" value="1"/>
</dbReference>
<dbReference type="EMBL" id="JBHSMI010000023">
    <property type="protein sequence ID" value="MFC5403218.1"/>
    <property type="molecule type" value="Genomic_DNA"/>
</dbReference>
<feature type="transmembrane region" description="Helical" evidence="4">
    <location>
        <begin position="6"/>
        <end position="25"/>
    </location>
</feature>
<evidence type="ECO:0000313" key="9">
    <source>
        <dbReference type="Proteomes" id="UP001596113"/>
    </source>
</evidence>
<dbReference type="RefSeq" id="WP_378132379.1">
    <property type="nucleotide sequence ID" value="NZ_JBHSMI010000023.1"/>
</dbReference>
<evidence type="ECO:0000256" key="2">
    <source>
        <dbReference type="ARBA" id="ARBA00023002"/>
    </source>
</evidence>
<dbReference type="Gene3D" id="2.60.40.420">
    <property type="entry name" value="Cupredoxins - blue copper proteins"/>
    <property type="match status" value="3"/>
</dbReference>
<evidence type="ECO:0000256" key="3">
    <source>
        <dbReference type="ARBA" id="ARBA00023008"/>
    </source>
</evidence>
<keyword evidence="4" id="KW-1133">Transmembrane helix</keyword>
<evidence type="ECO:0000259" key="5">
    <source>
        <dbReference type="Pfam" id="PF00394"/>
    </source>
</evidence>
<dbReference type="Proteomes" id="UP001596113">
    <property type="component" value="Unassembled WGS sequence"/>
</dbReference>
<feature type="transmembrane region" description="Helical" evidence="4">
    <location>
        <begin position="197"/>
        <end position="217"/>
    </location>
</feature>
<dbReference type="InterPro" id="IPR045087">
    <property type="entry name" value="Cu-oxidase_fam"/>
</dbReference>
<feature type="domain" description="Plastocyanin-like" evidence="6">
    <location>
        <begin position="574"/>
        <end position="676"/>
    </location>
</feature>
<evidence type="ECO:0000259" key="7">
    <source>
        <dbReference type="Pfam" id="PF07732"/>
    </source>
</evidence>
<proteinExistence type="predicted"/>
<comment type="caution">
    <text evidence="8">The sequence shown here is derived from an EMBL/GenBank/DDBJ whole genome shotgun (WGS) entry which is preliminary data.</text>
</comment>
<protein>
    <submittedName>
        <fullName evidence="8">Multicopper oxidase family protein</fullName>
    </submittedName>
</protein>
<sequence>MYEQLYFTDFAVVFLLVVLWAIVTNRMGRLPFRSTEKQLKKSIKRFTVLYVSAQALVVAEFVILFLLGGYGLDFMLEKTLLTIPLLVPSAISTLVSFSTLRKITRHMTDELQANVTGVDRKLLTSPNFVVPIQATLLSAIVDCYTFYFVYPFELNVGNAALLWLAFALIVAALWFSQQRRSAQLMRTGYAMPATKRLIRATISFVCFVVIVSVWYSLSMEASVLPDHMNMGDMHQQHEKNMQSMSHSGNNSNNVDKISLTTLTGPQTEQVDQHYELVAQKQQVKLSSGKTMEAWTFNGTAPGPEIRVKQGEIVEVVLRNKDIEDGVTIHWHGYNVPNAEDGVAGVTQDSVPPGGTHVYRFQANQVGTYWYHSHQQSAKQVVKGLFGSLIVEPNDTPQPNTKDITVLSHAWQLSSKSTLTPSYGLKDTLDRQTIPAGTPVRLRIINAQNLPQSFQLSGAALKVIAIDGNDVQAPTQIENQTLFIAGGGRYDVLFTMPSTPVRLSSQSDSGTTPGIVFSETETNAIPAIHKNNPVFDPSSYGEKLQTPFTIDSKFDRTYRIVLDSRLGFYDGKLHALYTINGRVFPDTPSLTVKEGDIVKTTFINRGMDHHPMHLHGHTLLVLSRNGKPTTGSPWWTDSLDVAPGEVYEVAFKADNPGIWMDHCHNLLHAKTGMTMHLSYEGITTPFETGRETNNQPE</sequence>
<dbReference type="PANTHER" id="PTHR11709:SF394">
    <property type="entry name" value="FI03373P-RELATED"/>
    <property type="match status" value="1"/>
</dbReference>
<evidence type="ECO:0000256" key="4">
    <source>
        <dbReference type="SAM" id="Phobius"/>
    </source>
</evidence>
<dbReference type="InterPro" id="IPR008972">
    <property type="entry name" value="Cupredoxin"/>
</dbReference>
<organism evidence="8 9">
    <name type="scientific">Cohnella soli</name>
    <dbReference type="NCBI Taxonomy" id="425005"/>
    <lineage>
        <taxon>Bacteria</taxon>
        <taxon>Bacillati</taxon>
        <taxon>Bacillota</taxon>
        <taxon>Bacilli</taxon>
        <taxon>Bacillales</taxon>
        <taxon>Paenibacillaceae</taxon>
        <taxon>Cohnella</taxon>
    </lineage>
</organism>
<dbReference type="SUPFAM" id="SSF49503">
    <property type="entry name" value="Cupredoxins"/>
    <property type="match status" value="3"/>
</dbReference>
<evidence type="ECO:0000259" key="6">
    <source>
        <dbReference type="Pfam" id="PF07731"/>
    </source>
</evidence>
<keyword evidence="9" id="KW-1185">Reference proteome</keyword>
<keyword evidence="2" id="KW-0560">Oxidoreductase</keyword>
<reference evidence="9" key="1">
    <citation type="journal article" date="2019" name="Int. J. Syst. Evol. Microbiol.">
        <title>The Global Catalogue of Microorganisms (GCM) 10K type strain sequencing project: providing services to taxonomists for standard genome sequencing and annotation.</title>
        <authorList>
            <consortium name="The Broad Institute Genomics Platform"/>
            <consortium name="The Broad Institute Genome Sequencing Center for Infectious Disease"/>
            <person name="Wu L."/>
            <person name="Ma J."/>
        </authorList>
    </citation>
    <scope>NUCLEOTIDE SEQUENCE [LARGE SCALE GENOMIC DNA]</scope>
    <source>
        <strain evidence="9">CGMCC 1.18575</strain>
    </source>
</reference>
<dbReference type="InterPro" id="IPR011706">
    <property type="entry name" value="Cu-oxidase_C"/>
</dbReference>
<evidence type="ECO:0000313" key="8">
    <source>
        <dbReference type="EMBL" id="MFC5403218.1"/>
    </source>
</evidence>
<dbReference type="Pfam" id="PF07732">
    <property type="entry name" value="Cu-oxidase_3"/>
    <property type="match status" value="1"/>
</dbReference>
<keyword evidence="1" id="KW-0479">Metal-binding</keyword>
<feature type="transmembrane region" description="Helical" evidence="4">
    <location>
        <begin position="128"/>
        <end position="150"/>
    </location>
</feature>
<feature type="transmembrane region" description="Helical" evidence="4">
    <location>
        <begin position="156"/>
        <end position="176"/>
    </location>
</feature>
<keyword evidence="4" id="KW-0812">Transmembrane</keyword>
<keyword evidence="4" id="KW-0472">Membrane</keyword>
<accession>A0ABW0HS34</accession>
<name>A0ABW0HS34_9BACL</name>
<gene>
    <name evidence="8" type="ORF">ACFPOF_10810</name>
</gene>
<feature type="domain" description="Plastocyanin-like" evidence="5">
    <location>
        <begin position="431"/>
        <end position="497"/>
    </location>
</feature>
<feature type="transmembrane region" description="Helical" evidence="4">
    <location>
        <begin position="79"/>
        <end position="97"/>
    </location>
</feature>